<proteinExistence type="predicted"/>
<feature type="compositionally biased region" description="Basic and acidic residues" evidence="1">
    <location>
        <begin position="254"/>
        <end position="264"/>
    </location>
</feature>
<sequence length="280" mass="31376">MRRTAKLFDDPRDAAAPLHLWAKSQGDKASEIALQLLPDELKHLPTVEFETKMTFPLPEATTNWLMQVSFQVDKLLAADSDTLGVSVLFSALSQCHRPATLLRAYYHARHGKSLKKHAELLDDSRVPLPAAVLRKIAAHSMSMDNYSAIMQSLTAYLVLRALDLDCDTEEEAVQRLFDPAKLTGMTPRNWMTTTRAITRILEHAQATAPTSGKGTKGATGDRFLDALPQRVKEAREICKWTDEQTARAIAAWRDGDVKERRGTEMRSNLRRGRGARKGRE</sequence>
<feature type="region of interest" description="Disordered" evidence="1">
    <location>
        <begin position="254"/>
        <end position="280"/>
    </location>
</feature>
<dbReference type="EMBL" id="GG745337">
    <property type="protein sequence ID" value="KNE61301.1"/>
    <property type="molecule type" value="Genomic_DNA"/>
</dbReference>
<accession>A0A0L0SFM5</accession>
<protein>
    <submittedName>
        <fullName evidence="2">Uncharacterized protein</fullName>
    </submittedName>
</protein>
<dbReference type="VEuPathDB" id="FungiDB:AMAG_07041"/>
<reference evidence="2 3" key="1">
    <citation type="submission" date="2009-11" db="EMBL/GenBank/DDBJ databases">
        <title>Annotation of Allomyces macrogynus ATCC 38327.</title>
        <authorList>
            <consortium name="The Broad Institute Genome Sequencing Platform"/>
            <person name="Russ C."/>
            <person name="Cuomo C."/>
            <person name="Burger G."/>
            <person name="Gray M.W."/>
            <person name="Holland P.W.H."/>
            <person name="King N."/>
            <person name="Lang F.B.F."/>
            <person name="Roger A.J."/>
            <person name="Ruiz-Trillo I."/>
            <person name="Young S.K."/>
            <person name="Zeng Q."/>
            <person name="Gargeya S."/>
            <person name="Fitzgerald M."/>
            <person name="Haas B."/>
            <person name="Abouelleil A."/>
            <person name="Alvarado L."/>
            <person name="Arachchi H.M."/>
            <person name="Berlin A."/>
            <person name="Chapman S.B."/>
            <person name="Gearin G."/>
            <person name="Goldberg J."/>
            <person name="Griggs A."/>
            <person name="Gujja S."/>
            <person name="Hansen M."/>
            <person name="Heiman D."/>
            <person name="Howarth C."/>
            <person name="Larimer J."/>
            <person name="Lui A."/>
            <person name="MacDonald P.J.P."/>
            <person name="McCowen C."/>
            <person name="Montmayeur A."/>
            <person name="Murphy C."/>
            <person name="Neiman D."/>
            <person name="Pearson M."/>
            <person name="Priest M."/>
            <person name="Roberts A."/>
            <person name="Saif S."/>
            <person name="Shea T."/>
            <person name="Sisk P."/>
            <person name="Stolte C."/>
            <person name="Sykes S."/>
            <person name="Wortman J."/>
            <person name="Nusbaum C."/>
            <person name="Birren B."/>
        </authorList>
    </citation>
    <scope>NUCLEOTIDE SEQUENCE [LARGE SCALE GENOMIC DNA]</scope>
    <source>
        <strain evidence="2 3">ATCC 38327</strain>
    </source>
</reference>
<evidence type="ECO:0000313" key="2">
    <source>
        <dbReference type="EMBL" id="KNE61301.1"/>
    </source>
</evidence>
<name>A0A0L0SFM5_ALLM3</name>
<organism evidence="2 3">
    <name type="scientific">Allomyces macrogynus (strain ATCC 38327)</name>
    <name type="common">Allomyces javanicus var. macrogynus</name>
    <dbReference type="NCBI Taxonomy" id="578462"/>
    <lineage>
        <taxon>Eukaryota</taxon>
        <taxon>Fungi</taxon>
        <taxon>Fungi incertae sedis</taxon>
        <taxon>Blastocladiomycota</taxon>
        <taxon>Blastocladiomycetes</taxon>
        <taxon>Blastocladiales</taxon>
        <taxon>Blastocladiaceae</taxon>
        <taxon>Allomyces</taxon>
    </lineage>
</organism>
<dbReference type="Proteomes" id="UP000054350">
    <property type="component" value="Unassembled WGS sequence"/>
</dbReference>
<reference evidence="3" key="2">
    <citation type="submission" date="2009-11" db="EMBL/GenBank/DDBJ databases">
        <title>The Genome Sequence of Allomyces macrogynus strain ATCC 38327.</title>
        <authorList>
            <consortium name="The Broad Institute Genome Sequencing Platform"/>
            <person name="Russ C."/>
            <person name="Cuomo C."/>
            <person name="Shea T."/>
            <person name="Young S.K."/>
            <person name="Zeng Q."/>
            <person name="Koehrsen M."/>
            <person name="Haas B."/>
            <person name="Borodovsky M."/>
            <person name="Guigo R."/>
            <person name="Alvarado L."/>
            <person name="Berlin A."/>
            <person name="Borenstein D."/>
            <person name="Chen Z."/>
            <person name="Engels R."/>
            <person name="Freedman E."/>
            <person name="Gellesch M."/>
            <person name="Goldberg J."/>
            <person name="Griggs A."/>
            <person name="Gujja S."/>
            <person name="Heiman D."/>
            <person name="Hepburn T."/>
            <person name="Howarth C."/>
            <person name="Jen D."/>
            <person name="Larson L."/>
            <person name="Lewis B."/>
            <person name="Mehta T."/>
            <person name="Park D."/>
            <person name="Pearson M."/>
            <person name="Roberts A."/>
            <person name="Saif S."/>
            <person name="Shenoy N."/>
            <person name="Sisk P."/>
            <person name="Stolte C."/>
            <person name="Sykes S."/>
            <person name="Walk T."/>
            <person name="White J."/>
            <person name="Yandava C."/>
            <person name="Burger G."/>
            <person name="Gray M.W."/>
            <person name="Holland P.W.H."/>
            <person name="King N."/>
            <person name="Lang F.B.F."/>
            <person name="Roger A.J."/>
            <person name="Ruiz-Trillo I."/>
            <person name="Lander E."/>
            <person name="Nusbaum C."/>
        </authorList>
    </citation>
    <scope>NUCLEOTIDE SEQUENCE [LARGE SCALE GENOMIC DNA]</scope>
    <source>
        <strain evidence="3">ATCC 38327</strain>
    </source>
</reference>
<evidence type="ECO:0000256" key="1">
    <source>
        <dbReference type="SAM" id="MobiDB-lite"/>
    </source>
</evidence>
<feature type="compositionally biased region" description="Basic residues" evidence="1">
    <location>
        <begin position="268"/>
        <end position="280"/>
    </location>
</feature>
<gene>
    <name evidence="2" type="ORF">AMAG_07041</name>
</gene>
<keyword evidence="3" id="KW-1185">Reference proteome</keyword>
<dbReference type="AlphaFoldDB" id="A0A0L0SFM5"/>
<evidence type="ECO:0000313" key="3">
    <source>
        <dbReference type="Proteomes" id="UP000054350"/>
    </source>
</evidence>